<organism evidence="4 5">
    <name type="scientific">Spinacia oleracea</name>
    <name type="common">Spinach</name>
    <dbReference type="NCBI Taxonomy" id="3562"/>
    <lineage>
        <taxon>Eukaryota</taxon>
        <taxon>Viridiplantae</taxon>
        <taxon>Streptophyta</taxon>
        <taxon>Embryophyta</taxon>
        <taxon>Tracheophyta</taxon>
        <taxon>Spermatophyta</taxon>
        <taxon>Magnoliopsida</taxon>
        <taxon>eudicotyledons</taxon>
        <taxon>Gunneridae</taxon>
        <taxon>Pentapetalae</taxon>
        <taxon>Caryophyllales</taxon>
        <taxon>Chenopodiaceae</taxon>
        <taxon>Chenopodioideae</taxon>
        <taxon>Anserineae</taxon>
        <taxon>Spinacia</taxon>
    </lineage>
</organism>
<evidence type="ECO:0000259" key="3">
    <source>
        <dbReference type="PROSITE" id="PS50011"/>
    </source>
</evidence>
<dbReference type="GO" id="GO:0004674">
    <property type="term" value="F:protein serine/threonine kinase activity"/>
    <property type="evidence" value="ECO:0007669"/>
    <property type="project" value="TreeGrafter"/>
</dbReference>
<keyword evidence="1" id="KW-0547">Nucleotide-binding</keyword>
<reference evidence="5" key="2">
    <citation type="submission" date="2025-08" db="UniProtKB">
        <authorList>
            <consortium name="RefSeq"/>
        </authorList>
    </citation>
    <scope>IDENTIFICATION</scope>
    <source>
        <tissue evidence="5">Leaf</tissue>
    </source>
</reference>
<dbReference type="GeneID" id="110783723"/>
<feature type="domain" description="Protein kinase" evidence="3">
    <location>
        <begin position="69"/>
        <end position="358"/>
    </location>
</feature>
<dbReference type="PANTHER" id="PTHR27005">
    <property type="entry name" value="WALL-ASSOCIATED RECEPTOR KINASE-LIKE 21"/>
    <property type="match status" value="1"/>
</dbReference>
<dbReference type="AlphaFoldDB" id="A0A9R0I742"/>
<dbReference type="Gene3D" id="1.10.510.10">
    <property type="entry name" value="Transferase(Phosphotransferase) domain 1"/>
    <property type="match status" value="1"/>
</dbReference>
<accession>A0A9R0I742</accession>
<reference evidence="4" key="1">
    <citation type="journal article" date="2021" name="Nat. Commun.">
        <title>Genomic analyses provide insights into spinach domestication and the genetic basis of agronomic traits.</title>
        <authorList>
            <person name="Cai X."/>
            <person name="Sun X."/>
            <person name="Xu C."/>
            <person name="Sun H."/>
            <person name="Wang X."/>
            <person name="Ge C."/>
            <person name="Zhang Z."/>
            <person name="Wang Q."/>
            <person name="Fei Z."/>
            <person name="Jiao C."/>
            <person name="Wang Q."/>
        </authorList>
    </citation>
    <scope>NUCLEOTIDE SEQUENCE [LARGE SCALE GENOMIC DNA]</scope>
    <source>
        <strain evidence="4">cv. Varoflay</strain>
    </source>
</reference>
<proteinExistence type="predicted"/>
<evidence type="ECO:0000313" key="5">
    <source>
        <dbReference type="RefSeq" id="XP_021843772.2"/>
    </source>
</evidence>
<evidence type="ECO:0000256" key="1">
    <source>
        <dbReference type="ARBA" id="ARBA00022741"/>
    </source>
</evidence>
<dbReference type="PROSITE" id="PS50011">
    <property type="entry name" value="PROTEIN_KINASE_DOM"/>
    <property type="match status" value="1"/>
</dbReference>
<gene>
    <name evidence="5" type="primary">LOC110783723</name>
</gene>
<dbReference type="KEGG" id="soe:110783723"/>
<name>A0A9R0I742_SPIOL</name>
<dbReference type="Gene3D" id="3.30.200.20">
    <property type="entry name" value="Phosphorylase Kinase, domain 1"/>
    <property type="match status" value="1"/>
</dbReference>
<protein>
    <submittedName>
        <fullName evidence="5">Non-functional pseudokinase ZED1</fullName>
    </submittedName>
</protein>
<dbReference type="GO" id="GO:0005886">
    <property type="term" value="C:plasma membrane"/>
    <property type="evidence" value="ECO:0007669"/>
    <property type="project" value="TreeGrafter"/>
</dbReference>
<evidence type="ECO:0000313" key="4">
    <source>
        <dbReference type="Proteomes" id="UP000813463"/>
    </source>
</evidence>
<keyword evidence="4" id="KW-1185">Reference proteome</keyword>
<dbReference type="GO" id="GO:0007166">
    <property type="term" value="P:cell surface receptor signaling pathway"/>
    <property type="evidence" value="ECO:0007669"/>
    <property type="project" value="InterPro"/>
</dbReference>
<dbReference type="InterPro" id="IPR011009">
    <property type="entry name" value="Kinase-like_dom_sf"/>
</dbReference>
<keyword evidence="2" id="KW-0067">ATP-binding</keyword>
<sequence length="383" mass="43756">MSISRMASSSFRKIWKTTSLKPQENATVRGKYMVFEGSIENFIENGALVLEESISLFHGKSNPIRYFSVDELNAMNLEKHSMSFRERDVKWYKGFWDGRCVLVKEQSEKHNSDLRLATFREIVVAAQMSTHNNVHKLVGCFVETKYTVLVFEWVENDTLHDLIFKHKPALDWKERLRIAWEIAHAMSYLHTAFHRPIIHRSLKPQNVYLSKEDNTAKLSDFSLSISVPEGEEYVEDIVVGTFGYLAPEYSYFNRLAESVDVYTFGVFFLVILTGKDAVLRPVKPLEDSDEMTPLVEWVKNVFGYKCISEIVDPAITGTDEQVKQQLRASIELALRCTETEEDSRPTMVDVATQLKTIIKSSQSICPLSVTGQLSASCSHNLIC</sequence>
<evidence type="ECO:0000256" key="2">
    <source>
        <dbReference type="ARBA" id="ARBA00022840"/>
    </source>
</evidence>
<dbReference type="Pfam" id="PF00069">
    <property type="entry name" value="Pkinase"/>
    <property type="match status" value="1"/>
</dbReference>
<dbReference type="PANTHER" id="PTHR27005:SF466">
    <property type="entry name" value="NON-FUNCTIONAL PSEUDOKINASE ZED1-LIKE"/>
    <property type="match status" value="1"/>
</dbReference>
<dbReference type="InterPro" id="IPR000719">
    <property type="entry name" value="Prot_kinase_dom"/>
</dbReference>
<dbReference type="RefSeq" id="XP_021843772.2">
    <property type="nucleotide sequence ID" value="XM_021988080.2"/>
</dbReference>
<dbReference type="SUPFAM" id="SSF56112">
    <property type="entry name" value="Protein kinase-like (PK-like)"/>
    <property type="match status" value="1"/>
</dbReference>
<dbReference type="Proteomes" id="UP000813463">
    <property type="component" value="Chromosome 4"/>
</dbReference>
<dbReference type="GO" id="GO:0005524">
    <property type="term" value="F:ATP binding"/>
    <property type="evidence" value="ECO:0007669"/>
    <property type="project" value="UniProtKB-KW"/>
</dbReference>
<dbReference type="InterPro" id="IPR045274">
    <property type="entry name" value="WAK-like"/>
</dbReference>